<accession>A0A9P5U9L3</accession>
<proteinExistence type="predicted"/>
<protein>
    <submittedName>
        <fullName evidence="2">Uncharacterized protein</fullName>
    </submittedName>
</protein>
<dbReference type="EMBL" id="JADNRY010000044">
    <property type="protein sequence ID" value="KAF9070143.1"/>
    <property type="molecule type" value="Genomic_DNA"/>
</dbReference>
<reference evidence="2" key="1">
    <citation type="submission" date="2020-11" db="EMBL/GenBank/DDBJ databases">
        <authorList>
            <consortium name="DOE Joint Genome Institute"/>
            <person name="Ahrendt S."/>
            <person name="Riley R."/>
            <person name="Andreopoulos W."/>
            <person name="Labutti K."/>
            <person name="Pangilinan J."/>
            <person name="Ruiz-Duenas F.J."/>
            <person name="Barrasa J.M."/>
            <person name="Sanchez-Garcia M."/>
            <person name="Camarero S."/>
            <person name="Miyauchi S."/>
            <person name="Serrano A."/>
            <person name="Linde D."/>
            <person name="Babiker R."/>
            <person name="Drula E."/>
            <person name="Ayuso-Fernandez I."/>
            <person name="Pacheco R."/>
            <person name="Padilla G."/>
            <person name="Ferreira P."/>
            <person name="Barriuso J."/>
            <person name="Kellner H."/>
            <person name="Castanera R."/>
            <person name="Alfaro M."/>
            <person name="Ramirez L."/>
            <person name="Pisabarro A.G."/>
            <person name="Kuo A."/>
            <person name="Tritt A."/>
            <person name="Lipzen A."/>
            <person name="He G."/>
            <person name="Yan M."/>
            <person name="Ng V."/>
            <person name="Cullen D."/>
            <person name="Martin F."/>
            <person name="Rosso M.-N."/>
            <person name="Henrissat B."/>
            <person name="Hibbett D."/>
            <person name="Martinez A.T."/>
            <person name="Grigoriev I.V."/>
        </authorList>
    </citation>
    <scope>NUCLEOTIDE SEQUENCE</scope>
    <source>
        <strain evidence="2">AH 40177</strain>
    </source>
</reference>
<evidence type="ECO:0000313" key="3">
    <source>
        <dbReference type="Proteomes" id="UP000772434"/>
    </source>
</evidence>
<name>A0A9P5U9L3_9AGAR</name>
<organism evidence="2 3">
    <name type="scientific">Rhodocollybia butyracea</name>
    <dbReference type="NCBI Taxonomy" id="206335"/>
    <lineage>
        <taxon>Eukaryota</taxon>
        <taxon>Fungi</taxon>
        <taxon>Dikarya</taxon>
        <taxon>Basidiomycota</taxon>
        <taxon>Agaricomycotina</taxon>
        <taxon>Agaricomycetes</taxon>
        <taxon>Agaricomycetidae</taxon>
        <taxon>Agaricales</taxon>
        <taxon>Marasmiineae</taxon>
        <taxon>Omphalotaceae</taxon>
        <taxon>Rhodocollybia</taxon>
    </lineage>
</organism>
<feature type="region of interest" description="Disordered" evidence="1">
    <location>
        <begin position="1"/>
        <end position="75"/>
    </location>
</feature>
<gene>
    <name evidence="2" type="ORF">BDP27DRAFT_1447231</name>
</gene>
<feature type="compositionally biased region" description="Low complexity" evidence="1">
    <location>
        <begin position="10"/>
        <end position="24"/>
    </location>
</feature>
<keyword evidence="3" id="KW-1185">Reference proteome</keyword>
<evidence type="ECO:0000313" key="2">
    <source>
        <dbReference type="EMBL" id="KAF9070143.1"/>
    </source>
</evidence>
<dbReference type="AlphaFoldDB" id="A0A9P5U9L3"/>
<comment type="caution">
    <text evidence="2">The sequence shown here is derived from an EMBL/GenBank/DDBJ whole genome shotgun (WGS) entry which is preliminary data.</text>
</comment>
<feature type="compositionally biased region" description="Basic residues" evidence="1">
    <location>
        <begin position="171"/>
        <end position="185"/>
    </location>
</feature>
<dbReference type="Proteomes" id="UP000772434">
    <property type="component" value="Unassembled WGS sequence"/>
</dbReference>
<evidence type="ECO:0000256" key="1">
    <source>
        <dbReference type="SAM" id="MobiDB-lite"/>
    </source>
</evidence>
<sequence>MDNANEGFRAPKAPASSAAPAQAGRGRGRSRFIQAKQETSALRSPTLPMIPVPTRPPASAVSRSPTLPMIPMPTYPPTPAASGSVLYSAIRPEKPRDFSVPVPIPQAIPTRGIIAYPQVEVTDRARKKNSRKLAEELDEAFPTADHWKRFVASMNVRHLPEGEVEESEGRAKKKKNPRKREKRLLRLPPLQSRPNEYHQRR</sequence>
<feature type="region of interest" description="Disordered" evidence="1">
    <location>
        <begin position="159"/>
        <end position="201"/>
    </location>
</feature>